<dbReference type="EMBL" id="VSSQ01081768">
    <property type="protein sequence ID" value="MPN30603.1"/>
    <property type="molecule type" value="Genomic_DNA"/>
</dbReference>
<accession>A0A645H444</accession>
<name>A0A645H444_9ZZZZ</name>
<reference evidence="1" key="1">
    <citation type="submission" date="2019-08" db="EMBL/GenBank/DDBJ databases">
        <authorList>
            <person name="Kucharzyk K."/>
            <person name="Murdoch R.W."/>
            <person name="Higgins S."/>
            <person name="Loffler F."/>
        </authorList>
    </citation>
    <scope>NUCLEOTIDE SEQUENCE</scope>
</reference>
<comment type="caution">
    <text evidence="1">The sequence shown here is derived from an EMBL/GenBank/DDBJ whole genome shotgun (WGS) entry which is preliminary data.</text>
</comment>
<evidence type="ECO:0000313" key="1">
    <source>
        <dbReference type="EMBL" id="MPN30603.1"/>
    </source>
</evidence>
<sequence length="95" mass="10211">MQRVRTFSVAKPHHARLSGVPQLAFDAVVKFIRLDFVVGGGGAEQQLIIVPGVEIKKIEPFLLPPFFLPRNDVVVVILSVHGDGDAVLLEVSGAA</sequence>
<proteinExistence type="predicted"/>
<protein>
    <submittedName>
        <fullName evidence="1">Uncharacterized protein</fullName>
    </submittedName>
</protein>
<dbReference type="AlphaFoldDB" id="A0A645H444"/>
<gene>
    <name evidence="1" type="ORF">SDC9_178074</name>
</gene>
<organism evidence="1">
    <name type="scientific">bioreactor metagenome</name>
    <dbReference type="NCBI Taxonomy" id="1076179"/>
    <lineage>
        <taxon>unclassified sequences</taxon>
        <taxon>metagenomes</taxon>
        <taxon>ecological metagenomes</taxon>
    </lineage>
</organism>